<dbReference type="Proteomes" id="UP000318590">
    <property type="component" value="Unassembled WGS sequence"/>
</dbReference>
<evidence type="ECO:0000259" key="1">
    <source>
        <dbReference type="Pfam" id="PF00881"/>
    </source>
</evidence>
<dbReference type="InterPro" id="IPR012825">
    <property type="entry name" value="BluB"/>
</dbReference>
<dbReference type="SUPFAM" id="SSF55469">
    <property type="entry name" value="FMN-dependent nitroreductase-like"/>
    <property type="match status" value="1"/>
</dbReference>
<comment type="caution">
    <text evidence="2">The sequence shown here is derived from an EMBL/GenBank/DDBJ whole genome shotgun (WGS) entry which is preliminary data.</text>
</comment>
<evidence type="ECO:0000313" key="3">
    <source>
        <dbReference type="Proteomes" id="UP000318590"/>
    </source>
</evidence>
<feature type="domain" description="Nitroreductase" evidence="1">
    <location>
        <begin position="17"/>
        <end position="182"/>
    </location>
</feature>
<dbReference type="InterPro" id="IPR029479">
    <property type="entry name" value="Nitroreductase"/>
</dbReference>
<dbReference type="InterPro" id="IPR000415">
    <property type="entry name" value="Nitroreductase-like"/>
</dbReference>
<dbReference type="GO" id="GO:0102919">
    <property type="term" value="F:5,6-dimethylbenzimidazole synthase activity"/>
    <property type="evidence" value="ECO:0007669"/>
    <property type="project" value="UniProtKB-EC"/>
</dbReference>
<reference evidence="2 3" key="1">
    <citation type="submission" date="2019-06" db="EMBL/GenBank/DDBJ databases">
        <title>Paenimaribius caenipelagi gen. nov., sp. nov., isolated from a tidal flat.</title>
        <authorList>
            <person name="Yoon J.-H."/>
        </authorList>
    </citation>
    <scope>NUCLEOTIDE SEQUENCE [LARGE SCALE GENOMIC DNA]</scope>
    <source>
        <strain evidence="2 3">JBTF-M29</strain>
    </source>
</reference>
<protein>
    <submittedName>
        <fullName evidence="2">5,6-dimethylbenzimidazole synthase</fullName>
        <ecNumber evidence="2">1.13.11.79</ecNumber>
    </submittedName>
</protein>
<dbReference type="NCBIfam" id="TIGR02476">
    <property type="entry name" value="BluB"/>
    <property type="match status" value="1"/>
</dbReference>
<dbReference type="PANTHER" id="PTHR23026:SF123">
    <property type="entry name" value="NAD(P)H NITROREDUCTASE RV3131-RELATED"/>
    <property type="match status" value="1"/>
</dbReference>
<dbReference type="AlphaFoldDB" id="A0A547PR43"/>
<dbReference type="Pfam" id="PF00881">
    <property type="entry name" value="Nitroreductase"/>
    <property type="match status" value="1"/>
</dbReference>
<name>A0A547PR43_9RHOB</name>
<dbReference type="PANTHER" id="PTHR23026">
    <property type="entry name" value="NADPH NITROREDUCTASE"/>
    <property type="match status" value="1"/>
</dbReference>
<dbReference type="InterPro" id="IPR050627">
    <property type="entry name" value="Nitroreductase/BluB"/>
</dbReference>
<keyword evidence="3" id="KW-1185">Reference proteome</keyword>
<organism evidence="2 3">
    <name type="scientific">Palleronia caenipelagi</name>
    <dbReference type="NCBI Taxonomy" id="2489174"/>
    <lineage>
        <taxon>Bacteria</taxon>
        <taxon>Pseudomonadati</taxon>
        <taxon>Pseudomonadota</taxon>
        <taxon>Alphaproteobacteria</taxon>
        <taxon>Rhodobacterales</taxon>
        <taxon>Roseobacteraceae</taxon>
        <taxon>Palleronia</taxon>
    </lineage>
</organism>
<dbReference type="RefSeq" id="WP_142835450.1">
    <property type="nucleotide sequence ID" value="NZ_VFSV01000028.1"/>
</dbReference>
<sequence length="209" mass="23676">MRAFSESFRRELTELMEWRRDVRHFRTDPVDEACLTACLDSFLTAPSVGLSEPWRIIRVDSPAARQAVRTNFEAANAEALSSYEGDRARLYAGLKLAGIDRAPVQLAVFCDEETPQGSGLGARTMPEMRRYSVVSAITLLWLSARAQGLGLGWVSVLDPDQLCRDLDVPEGWKLVGYLCLGWPEEDHQTPELQRLGWEARRERLHMLSR</sequence>
<gene>
    <name evidence="2" type="primary">bluB</name>
    <name evidence="2" type="ORF">FEV53_14020</name>
</gene>
<dbReference type="CDD" id="cd02145">
    <property type="entry name" value="BluB"/>
    <property type="match status" value="1"/>
</dbReference>
<accession>A0A547PR43</accession>
<dbReference type="EC" id="1.13.11.79" evidence="2"/>
<dbReference type="EMBL" id="VFSV01000028">
    <property type="protein sequence ID" value="TRD16618.1"/>
    <property type="molecule type" value="Genomic_DNA"/>
</dbReference>
<keyword evidence="2" id="KW-0560">Oxidoreductase</keyword>
<dbReference type="OrthoDB" id="9773807at2"/>
<proteinExistence type="predicted"/>
<dbReference type="Gene3D" id="3.40.109.10">
    <property type="entry name" value="NADH Oxidase"/>
    <property type="match status" value="1"/>
</dbReference>
<evidence type="ECO:0000313" key="2">
    <source>
        <dbReference type="EMBL" id="TRD16618.1"/>
    </source>
</evidence>